<comment type="similarity">
    <text evidence="2">Belongs to the MHC class II family.</text>
</comment>
<dbReference type="SMART" id="SM00920">
    <property type="entry name" value="MHC_II_alpha"/>
    <property type="match status" value="1"/>
</dbReference>
<proteinExistence type="inferred from homology"/>
<keyword evidence="8 13" id="KW-0472">Membrane</keyword>
<keyword evidence="17" id="KW-1185">Reference proteome</keyword>
<dbReference type="InterPro" id="IPR003597">
    <property type="entry name" value="Ig_C1-set"/>
</dbReference>
<dbReference type="Ensembl" id="ENSLOCT00000008791.1">
    <property type="protein sequence ID" value="ENSLOCP00000008780.1"/>
    <property type="gene ID" value="ENSLOCG00000007255.1"/>
</dbReference>
<evidence type="ECO:0000256" key="4">
    <source>
        <dbReference type="ARBA" id="ARBA00022729"/>
    </source>
</evidence>
<dbReference type="GeneTree" id="ENSGT00940000161847"/>
<dbReference type="GO" id="GO:0050778">
    <property type="term" value="P:positive regulation of immune response"/>
    <property type="evidence" value="ECO:0000318"/>
    <property type="project" value="GO_Central"/>
</dbReference>
<dbReference type="Gene3D" id="3.10.320.10">
    <property type="entry name" value="Class II Histocompatibility Antigen, M Beta Chain, Chain B, domain 1"/>
    <property type="match status" value="1"/>
</dbReference>
<dbReference type="Bgee" id="ENSLOCG00000007255">
    <property type="expression patterns" value="Expressed in pharyngeal gill and 7 other cell types or tissues"/>
</dbReference>
<keyword evidence="5" id="KW-0391">Immunity</keyword>
<keyword evidence="7" id="KW-1064">Adaptive immunity</keyword>
<evidence type="ECO:0000313" key="16">
    <source>
        <dbReference type="Ensembl" id="ENSLOCP00000008780.1"/>
    </source>
</evidence>
<dbReference type="PROSITE" id="PS00290">
    <property type="entry name" value="IG_MHC"/>
    <property type="match status" value="1"/>
</dbReference>
<reference evidence="17" key="1">
    <citation type="submission" date="2011-12" db="EMBL/GenBank/DDBJ databases">
        <title>The Draft Genome of Lepisosteus oculatus.</title>
        <authorList>
            <consortium name="The Broad Institute Genome Assembly &amp; Analysis Group"/>
            <consortium name="Computational R&amp;D Group"/>
            <consortium name="and Sequencing Platform"/>
            <person name="Di Palma F."/>
            <person name="Alfoldi J."/>
            <person name="Johnson J."/>
            <person name="Berlin A."/>
            <person name="Gnerre S."/>
            <person name="Jaffe D."/>
            <person name="MacCallum I."/>
            <person name="Young S."/>
            <person name="Walker B.J."/>
            <person name="Lander E.S."/>
            <person name="Lindblad-Toh K."/>
        </authorList>
    </citation>
    <scope>NUCLEOTIDE SEQUENCE [LARGE SCALE GENOMIC DNA]</scope>
</reference>
<dbReference type="PANTHER" id="PTHR19944">
    <property type="entry name" value="MHC CLASS II-RELATED"/>
    <property type="match status" value="1"/>
</dbReference>
<dbReference type="Proteomes" id="UP000018468">
    <property type="component" value="Unassembled WGS sequence"/>
</dbReference>
<evidence type="ECO:0000256" key="8">
    <source>
        <dbReference type="ARBA" id="ARBA00023136"/>
    </source>
</evidence>
<dbReference type="InterPro" id="IPR001003">
    <property type="entry name" value="MHC_II_a_N"/>
</dbReference>
<reference evidence="16" key="2">
    <citation type="submission" date="2025-08" db="UniProtKB">
        <authorList>
            <consortium name="Ensembl"/>
        </authorList>
    </citation>
    <scope>IDENTIFICATION</scope>
</reference>
<dbReference type="InterPro" id="IPR003006">
    <property type="entry name" value="Ig/MHC_CS"/>
</dbReference>
<dbReference type="InParanoid" id="W5MK71"/>
<keyword evidence="9" id="KW-1015">Disulfide bond</keyword>
<organism evidence="16 17">
    <name type="scientific">Lepisosteus oculatus</name>
    <name type="common">Spotted gar</name>
    <dbReference type="NCBI Taxonomy" id="7918"/>
    <lineage>
        <taxon>Eukaryota</taxon>
        <taxon>Metazoa</taxon>
        <taxon>Chordata</taxon>
        <taxon>Craniata</taxon>
        <taxon>Vertebrata</taxon>
        <taxon>Euteleostomi</taxon>
        <taxon>Actinopterygii</taxon>
        <taxon>Neopterygii</taxon>
        <taxon>Holostei</taxon>
        <taxon>Semionotiformes</taxon>
        <taxon>Lepisosteidae</taxon>
        <taxon>Lepisosteus</taxon>
    </lineage>
</organism>
<keyword evidence="4 14" id="KW-0732">Signal</keyword>
<dbReference type="GO" id="GO:0042605">
    <property type="term" value="F:peptide antigen binding"/>
    <property type="evidence" value="ECO:0000318"/>
    <property type="project" value="GO_Central"/>
</dbReference>
<dbReference type="SUPFAM" id="SSF48726">
    <property type="entry name" value="Immunoglobulin"/>
    <property type="match status" value="1"/>
</dbReference>
<dbReference type="Gene3D" id="2.60.40.10">
    <property type="entry name" value="Immunoglobulins"/>
    <property type="match status" value="1"/>
</dbReference>
<dbReference type="HOGENOM" id="CLU_069380_0_0_1"/>
<dbReference type="InterPro" id="IPR011162">
    <property type="entry name" value="MHC_I/II-like_Ag-recog"/>
</dbReference>
<dbReference type="SUPFAM" id="SSF54452">
    <property type="entry name" value="MHC antigen-recognition domain"/>
    <property type="match status" value="1"/>
</dbReference>
<dbReference type="eggNOG" id="ENOG502RXYJ">
    <property type="taxonomic scope" value="Eukaryota"/>
</dbReference>
<evidence type="ECO:0000259" key="15">
    <source>
        <dbReference type="PROSITE" id="PS50835"/>
    </source>
</evidence>
<dbReference type="GO" id="GO:0050870">
    <property type="term" value="P:positive regulation of T cell activation"/>
    <property type="evidence" value="ECO:0000318"/>
    <property type="project" value="GO_Central"/>
</dbReference>
<evidence type="ECO:0000256" key="10">
    <source>
        <dbReference type="ARBA" id="ARBA00023180"/>
    </source>
</evidence>
<keyword evidence="6 13" id="KW-1133">Transmembrane helix</keyword>
<dbReference type="InterPro" id="IPR014745">
    <property type="entry name" value="MHC_II_a/b_N"/>
</dbReference>
<dbReference type="GO" id="GO:0031902">
    <property type="term" value="C:late endosome membrane"/>
    <property type="evidence" value="ECO:0000318"/>
    <property type="project" value="GO_Central"/>
</dbReference>
<dbReference type="GO" id="GO:0005765">
    <property type="term" value="C:lysosomal membrane"/>
    <property type="evidence" value="ECO:0000318"/>
    <property type="project" value="GO_Central"/>
</dbReference>
<keyword evidence="11" id="KW-0491">MHC II</keyword>
<reference evidence="16" key="3">
    <citation type="submission" date="2025-09" db="UniProtKB">
        <authorList>
            <consortium name="Ensembl"/>
        </authorList>
    </citation>
    <scope>IDENTIFICATION</scope>
</reference>
<name>W5MK71_LEPOC</name>
<dbReference type="SMART" id="SM00407">
    <property type="entry name" value="IGc1"/>
    <property type="match status" value="1"/>
</dbReference>
<sequence length="254" mass="28062">MQHRDLCVVCIAMSVGWKCLGLLVVMQGAATVAVEHTYEVAYFCQSENRKGSRNEVFDDDEMFHIDPDRKVDEPRLPEFEKWAWNDSSLIQGALANLGICENHLKGVMKAIPDEPAVKVPPKPAVFPEEPVELGWPNTLICALNDFTPPTAQLRWLKNGQPVTSDVSSTDYIPLSSNKFAMFSYLSFTPQEGDIYTCHVEHTALSEPVSVFWDAEVPTDSDASETAFCAIGLALGILGVVLGTVFLIKAIKFHS</sequence>
<dbReference type="Pfam" id="PF07654">
    <property type="entry name" value="C1-set"/>
    <property type="match status" value="1"/>
</dbReference>
<evidence type="ECO:0000256" key="2">
    <source>
        <dbReference type="ARBA" id="ARBA00007394"/>
    </source>
</evidence>
<keyword evidence="12" id="KW-0393">Immunoglobulin domain</keyword>
<evidence type="ECO:0000256" key="5">
    <source>
        <dbReference type="ARBA" id="ARBA00022859"/>
    </source>
</evidence>
<dbReference type="GO" id="GO:0023026">
    <property type="term" value="F:MHC class II protein complex binding"/>
    <property type="evidence" value="ECO:0000318"/>
    <property type="project" value="GO_Central"/>
</dbReference>
<dbReference type="GO" id="GO:0019886">
    <property type="term" value="P:antigen processing and presentation of exogenous peptide antigen via MHC class II"/>
    <property type="evidence" value="ECO:0000318"/>
    <property type="project" value="GO_Central"/>
</dbReference>
<dbReference type="GO" id="GO:0002503">
    <property type="term" value="P:peptide antigen assembly with MHC class II protein complex"/>
    <property type="evidence" value="ECO:0000318"/>
    <property type="project" value="GO_Central"/>
</dbReference>
<comment type="subcellular location">
    <subcellularLocation>
        <location evidence="1">Membrane</location>
        <topology evidence="1">Single-pass type I membrane protein</topology>
    </subcellularLocation>
</comment>
<dbReference type="Pfam" id="PF00993">
    <property type="entry name" value="MHC_II_alpha"/>
    <property type="match status" value="1"/>
</dbReference>
<feature type="domain" description="Ig-like" evidence="15">
    <location>
        <begin position="115"/>
        <end position="209"/>
    </location>
</feature>
<dbReference type="GO" id="GO:0042613">
    <property type="term" value="C:MHC class II protein complex"/>
    <property type="evidence" value="ECO:0000318"/>
    <property type="project" value="GO_Central"/>
</dbReference>
<dbReference type="STRING" id="7918.ENSLOCP00000008780"/>
<dbReference type="InterPro" id="IPR007110">
    <property type="entry name" value="Ig-like_dom"/>
</dbReference>
<dbReference type="GO" id="GO:0002250">
    <property type="term" value="P:adaptive immune response"/>
    <property type="evidence" value="ECO:0007669"/>
    <property type="project" value="UniProtKB-KW"/>
</dbReference>
<keyword evidence="10" id="KW-0325">Glycoprotein</keyword>
<evidence type="ECO:0000256" key="11">
    <source>
        <dbReference type="ARBA" id="ARBA00023182"/>
    </source>
</evidence>
<accession>W5MK71</accession>
<dbReference type="AlphaFoldDB" id="W5MK71"/>
<feature type="chain" id="PRO_5047472092" evidence="14">
    <location>
        <begin position="22"/>
        <end position="254"/>
    </location>
</feature>
<evidence type="ECO:0000256" key="3">
    <source>
        <dbReference type="ARBA" id="ARBA00022692"/>
    </source>
</evidence>
<evidence type="ECO:0000256" key="6">
    <source>
        <dbReference type="ARBA" id="ARBA00022989"/>
    </source>
</evidence>
<keyword evidence="3 13" id="KW-0812">Transmembrane</keyword>
<dbReference type="InterPro" id="IPR050160">
    <property type="entry name" value="MHC/Immunoglobulin"/>
</dbReference>
<evidence type="ECO:0000313" key="17">
    <source>
        <dbReference type="Proteomes" id="UP000018468"/>
    </source>
</evidence>
<evidence type="ECO:0000256" key="1">
    <source>
        <dbReference type="ARBA" id="ARBA00004479"/>
    </source>
</evidence>
<evidence type="ECO:0000256" key="14">
    <source>
        <dbReference type="SAM" id="SignalP"/>
    </source>
</evidence>
<dbReference type="InterPro" id="IPR013783">
    <property type="entry name" value="Ig-like_fold"/>
</dbReference>
<feature type="transmembrane region" description="Helical" evidence="13">
    <location>
        <begin position="229"/>
        <end position="250"/>
    </location>
</feature>
<feature type="signal peptide" evidence="14">
    <location>
        <begin position="1"/>
        <end position="21"/>
    </location>
</feature>
<evidence type="ECO:0000256" key="13">
    <source>
        <dbReference type="SAM" id="Phobius"/>
    </source>
</evidence>
<protein>
    <submittedName>
        <fullName evidence="16">RLA class II histocompatibility antigen, DP alpha-1 chain-like</fullName>
    </submittedName>
</protein>
<evidence type="ECO:0000256" key="12">
    <source>
        <dbReference type="ARBA" id="ARBA00023319"/>
    </source>
</evidence>
<dbReference type="InterPro" id="IPR036179">
    <property type="entry name" value="Ig-like_dom_sf"/>
</dbReference>
<evidence type="ECO:0000256" key="7">
    <source>
        <dbReference type="ARBA" id="ARBA00023130"/>
    </source>
</evidence>
<dbReference type="PROSITE" id="PS50835">
    <property type="entry name" value="IG_LIKE"/>
    <property type="match status" value="1"/>
</dbReference>
<dbReference type="PANTHER" id="PTHR19944:SF86">
    <property type="entry name" value="HLA CLASS II HISTOCOMPATIBILITY ANTIGEN, DR ALPHA CHAIN"/>
    <property type="match status" value="1"/>
</dbReference>
<evidence type="ECO:0000256" key="9">
    <source>
        <dbReference type="ARBA" id="ARBA00023157"/>
    </source>
</evidence>
<dbReference type="OMA" id="QAEFYMT"/>